<dbReference type="EMBL" id="CP136594">
    <property type="protein sequence ID" value="WOE74378.1"/>
    <property type="molecule type" value="Genomic_DNA"/>
</dbReference>
<dbReference type="GO" id="GO:1901170">
    <property type="term" value="P:naphthalene catabolic process"/>
    <property type="evidence" value="ECO:0007669"/>
    <property type="project" value="InterPro"/>
</dbReference>
<dbReference type="InterPro" id="IPR051924">
    <property type="entry name" value="GST_Kappa/NadH"/>
</dbReference>
<evidence type="ECO:0000313" key="5">
    <source>
        <dbReference type="Proteomes" id="UP001302429"/>
    </source>
</evidence>
<gene>
    <name evidence="4" type="ORF">RB602_11030</name>
</gene>
<dbReference type="RefSeq" id="WP_317080625.1">
    <property type="nucleotide sequence ID" value="NZ_CP136594.1"/>
</dbReference>
<comment type="catalytic activity">
    <reaction evidence="1">
        <text>2-hydroxychromene-2-carboxylate = (3E)-4-(2-hydroxyphenyl)-2-oxobut-3-enoate</text>
        <dbReference type="Rhea" id="RHEA:27401"/>
        <dbReference type="ChEBI" id="CHEBI:59350"/>
        <dbReference type="ChEBI" id="CHEBI:59353"/>
        <dbReference type="EC" id="5.99.1.4"/>
    </reaction>
</comment>
<feature type="active site" description="Nucleophile" evidence="2">
    <location>
        <position position="13"/>
    </location>
</feature>
<feature type="domain" description="DSBA-like thioredoxin" evidence="3">
    <location>
        <begin position="5"/>
        <end position="201"/>
    </location>
</feature>
<comment type="similarity">
    <text evidence="1">Belongs to the GST superfamily. NadH family.</text>
</comment>
<dbReference type="AlphaFoldDB" id="A0AA97F6X2"/>
<dbReference type="KEGG" id="acoa:RB602_11030"/>
<reference evidence="4 5" key="1">
    <citation type="submission" date="2023-10" db="EMBL/GenBank/DDBJ databases">
        <title>Complete genome sequence of a Sphingomonadaceae bacterium.</title>
        <authorList>
            <person name="Yan C."/>
        </authorList>
    </citation>
    <scope>NUCLEOTIDE SEQUENCE [LARGE SCALE GENOMIC DNA]</scope>
    <source>
        <strain evidence="4 5">SCSIO 66989</strain>
    </source>
</reference>
<dbReference type="GO" id="GO:0004602">
    <property type="term" value="F:glutathione peroxidase activity"/>
    <property type="evidence" value="ECO:0007669"/>
    <property type="project" value="TreeGrafter"/>
</dbReference>
<evidence type="ECO:0000256" key="1">
    <source>
        <dbReference type="PIRNR" id="PIRNR006386"/>
    </source>
</evidence>
<organism evidence="4 5">
    <name type="scientific">Alterisphingorhabdus coralli</name>
    <dbReference type="NCBI Taxonomy" id="3071408"/>
    <lineage>
        <taxon>Bacteria</taxon>
        <taxon>Pseudomonadati</taxon>
        <taxon>Pseudomonadota</taxon>
        <taxon>Alphaproteobacteria</taxon>
        <taxon>Sphingomonadales</taxon>
        <taxon>Sphingomonadaceae</taxon>
        <taxon>Alterisphingorhabdus (ex Yan et al. 2024)</taxon>
    </lineage>
</organism>
<dbReference type="GO" id="GO:0018845">
    <property type="term" value="F:2-hydroxychromene-2-carboxylate isomerase activity"/>
    <property type="evidence" value="ECO:0007669"/>
    <property type="project" value="UniProtKB-UniRule"/>
</dbReference>
<evidence type="ECO:0000313" key="4">
    <source>
        <dbReference type="EMBL" id="WOE74378.1"/>
    </source>
</evidence>
<dbReference type="GO" id="GO:0006749">
    <property type="term" value="P:glutathione metabolic process"/>
    <property type="evidence" value="ECO:0007669"/>
    <property type="project" value="TreeGrafter"/>
</dbReference>
<proteinExistence type="inferred from homology"/>
<dbReference type="GO" id="GO:0004364">
    <property type="term" value="F:glutathione transferase activity"/>
    <property type="evidence" value="ECO:0007669"/>
    <property type="project" value="TreeGrafter"/>
</dbReference>
<dbReference type="InterPro" id="IPR044087">
    <property type="entry name" value="NahD-like"/>
</dbReference>
<dbReference type="Gene3D" id="3.40.30.10">
    <property type="entry name" value="Glutaredoxin"/>
    <property type="match status" value="1"/>
</dbReference>
<dbReference type="PANTHER" id="PTHR42943">
    <property type="entry name" value="GLUTATHIONE S-TRANSFERASE KAPPA"/>
    <property type="match status" value="1"/>
</dbReference>
<name>A0AA97F6X2_9SPHN</name>
<dbReference type="PIRSF" id="PIRSF006386">
    <property type="entry name" value="HCCAis_GSTk"/>
    <property type="match status" value="1"/>
</dbReference>
<dbReference type="InterPro" id="IPR001853">
    <property type="entry name" value="DSBA-like_thioredoxin_dom"/>
</dbReference>
<dbReference type="EC" id="5.99.1.4" evidence="1"/>
<evidence type="ECO:0000259" key="3">
    <source>
        <dbReference type="Pfam" id="PF01323"/>
    </source>
</evidence>
<protein>
    <recommendedName>
        <fullName evidence="1">2-hydroxychromene-2-carboxylate isomerase</fullName>
        <ecNumber evidence="1">5.99.1.4</ecNumber>
    </recommendedName>
</protein>
<accession>A0AA97F6X2</accession>
<dbReference type="CDD" id="cd03022">
    <property type="entry name" value="DsbA_HCCA_Iso"/>
    <property type="match status" value="1"/>
</dbReference>
<dbReference type="SUPFAM" id="SSF52833">
    <property type="entry name" value="Thioredoxin-like"/>
    <property type="match status" value="1"/>
</dbReference>
<evidence type="ECO:0000256" key="2">
    <source>
        <dbReference type="PIRSR" id="PIRSR006386-1"/>
    </source>
</evidence>
<keyword evidence="1 4" id="KW-0413">Isomerase</keyword>
<dbReference type="InterPro" id="IPR014440">
    <property type="entry name" value="HCCAis_GSTk"/>
</dbReference>
<dbReference type="PANTHER" id="PTHR42943:SF2">
    <property type="entry name" value="GLUTATHIONE S-TRANSFERASE KAPPA 1"/>
    <property type="match status" value="1"/>
</dbReference>
<keyword evidence="5" id="KW-1185">Reference proteome</keyword>
<dbReference type="Pfam" id="PF01323">
    <property type="entry name" value="DSBA"/>
    <property type="match status" value="1"/>
</dbReference>
<dbReference type="InterPro" id="IPR036249">
    <property type="entry name" value="Thioredoxin-like_sf"/>
</dbReference>
<dbReference type="Proteomes" id="UP001302429">
    <property type="component" value="Chromosome"/>
</dbReference>
<sequence>MTAKLEFFFDLSSPWTCLAFHNIQPILDDTGAEITWRPILVGGVFNAVNQAVYASREDMTGPKMRHYGKSLKDWAALAGVPMHFPSPWHPVRSVHAMRACTALADDQQALHRFAKGCFDAYFGPDQRNLDDPNVLSAIASNRGLDGPALIAQTQDQAVKDKLRATTEELIERGGYGSPTIFVNGDDMYFGNDQLPLVERAIRVASAS</sequence>